<accession>A0A6C0D227</accession>
<organism evidence="1">
    <name type="scientific">viral metagenome</name>
    <dbReference type="NCBI Taxonomy" id="1070528"/>
    <lineage>
        <taxon>unclassified sequences</taxon>
        <taxon>metagenomes</taxon>
        <taxon>organismal metagenomes</taxon>
    </lineage>
</organism>
<dbReference type="EMBL" id="MN739523">
    <property type="protein sequence ID" value="QHT10621.1"/>
    <property type="molecule type" value="Genomic_DNA"/>
</dbReference>
<protein>
    <submittedName>
        <fullName evidence="1">Uncharacterized protein</fullName>
    </submittedName>
</protein>
<name>A0A6C0D227_9ZZZZ</name>
<sequence>MAIHRFKCSDELNKKIMEFSDMHKFDSKENLIEQFDSWIKEIIIAQLIQKEEEFLKTNSYDGDIHMKIFKSIKYYYIKKFLDNEIKKNEKSEKKRKPTYFPKEFLAKIIADIDHNFQTNRSFKPADTYKNFLKDNDLQDSDSVKKCYKNIYYQIKNKKYYVNER</sequence>
<evidence type="ECO:0000313" key="1">
    <source>
        <dbReference type="EMBL" id="QHT10621.1"/>
    </source>
</evidence>
<reference evidence="1" key="1">
    <citation type="journal article" date="2020" name="Nature">
        <title>Giant virus diversity and host interactions through global metagenomics.</title>
        <authorList>
            <person name="Schulz F."/>
            <person name="Roux S."/>
            <person name="Paez-Espino D."/>
            <person name="Jungbluth S."/>
            <person name="Walsh D.A."/>
            <person name="Denef V.J."/>
            <person name="McMahon K.D."/>
            <person name="Konstantinidis K.T."/>
            <person name="Eloe-Fadrosh E.A."/>
            <person name="Kyrpides N.C."/>
            <person name="Woyke T."/>
        </authorList>
    </citation>
    <scope>NUCLEOTIDE SEQUENCE</scope>
    <source>
        <strain evidence="1">GVMAG-M-3300023174-107</strain>
    </source>
</reference>
<dbReference type="AlphaFoldDB" id="A0A6C0D227"/>
<proteinExistence type="predicted"/>